<dbReference type="AlphaFoldDB" id="A0A3B1B333"/>
<feature type="compositionally biased region" description="Low complexity" evidence="1">
    <location>
        <begin position="294"/>
        <end position="317"/>
    </location>
</feature>
<feature type="compositionally biased region" description="Low complexity" evidence="1">
    <location>
        <begin position="247"/>
        <end position="258"/>
    </location>
</feature>
<evidence type="ECO:0000256" key="1">
    <source>
        <dbReference type="SAM" id="MobiDB-lite"/>
    </source>
</evidence>
<reference evidence="2" key="1">
    <citation type="submission" date="2018-06" db="EMBL/GenBank/DDBJ databases">
        <authorList>
            <person name="Zhirakovskaya E."/>
        </authorList>
    </citation>
    <scope>NUCLEOTIDE SEQUENCE</scope>
</reference>
<gene>
    <name evidence="2" type="ORF">MNBD_GAMMA22-2828</name>
</gene>
<proteinExistence type="predicted"/>
<feature type="region of interest" description="Disordered" evidence="1">
    <location>
        <begin position="243"/>
        <end position="317"/>
    </location>
</feature>
<evidence type="ECO:0008006" key="3">
    <source>
        <dbReference type="Google" id="ProtNLM"/>
    </source>
</evidence>
<evidence type="ECO:0000313" key="2">
    <source>
        <dbReference type="EMBL" id="VAX00665.1"/>
    </source>
</evidence>
<protein>
    <recommendedName>
        <fullName evidence="3">Lipoprotein</fullName>
    </recommendedName>
</protein>
<name>A0A3B1B333_9ZZZZ</name>
<dbReference type="PROSITE" id="PS51257">
    <property type="entry name" value="PROKAR_LIPOPROTEIN"/>
    <property type="match status" value="1"/>
</dbReference>
<organism evidence="2">
    <name type="scientific">hydrothermal vent metagenome</name>
    <dbReference type="NCBI Taxonomy" id="652676"/>
    <lineage>
        <taxon>unclassified sequences</taxon>
        <taxon>metagenomes</taxon>
        <taxon>ecological metagenomes</taxon>
    </lineage>
</organism>
<accession>A0A3B1B333</accession>
<sequence length="317" mass="34729">MALKRKLLQNSSILILLSLVMIGCTSDEEIWTQELGKSAIEARIAVDKLGRHLSSGTISKASLLKQYATVVKRQSPELSELIDTLALDAGQDGPSYKSLVNRLKEANAARPNVPKQGGKAVQAAAVEYLAIKNASRPEVYGMMLTDPINVLADMSNGKLGRVEALSKEASLIANGAKDYGAGSQLVGNPQYGNWRSDSSGGSFWEWYGKYALFSSLFRSPIYYGGWANSRNYSYYGEAGRHYYSSPRQQTNNRQVQTRTRNKFQREGRRFQSPYAKSKAGSRAASMQGNSFKVSRASRMASARSGSSRTSRGSFSGK</sequence>
<dbReference type="EMBL" id="UOFS01000045">
    <property type="protein sequence ID" value="VAX00665.1"/>
    <property type="molecule type" value="Genomic_DNA"/>
</dbReference>